<dbReference type="InterPro" id="IPR000182">
    <property type="entry name" value="GNAT_dom"/>
</dbReference>
<dbReference type="PANTHER" id="PTHR13355">
    <property type="entry name" value="GLUCOSAMINE 6-PHOSPHATE N-ACETYLTRANSFERASE"/>
    <property type="match status" value="1"/>
</dbReference>
<reference evidence="3" key="1">
    <citation type="journal article" date="2019" name="Int. J. Syst. Evol. Microbiol.">
        <title>The Global Catalogue of Microorganisms (GCM) 10K type strain sequencing project: providing services to taxonomists for standard genome sequencing and annotation.</title>
        <authorList>
            <consortium name="The Broad Institute Genomics Platform"/>
            <consortium name="The Broad Institute Genome Sequencing Center for Infectious Disease"/>
            <person name="Wu L."/>
            <person name="Ma J."/>
        </authorList>
    </citation>
    <scope>NUCLEOTIDE SEQUENCE [LARGE SCALE GENOMIC DNA]</scope>
    <source>
        <strain evidence="3">KCTC 13193</strain>
    </source>
</reference>
<dbReference type="SUPFAM" id="SSF55729">
    <property type="entry name" value="Acyl-CoA N-acyltransferases (Nat)"/>
    <property type="match status" value="1"/>
</dbReference>
<accession>A0ABV7A9Z3</accession>
<evidence type="ECO:0000313" key="2">
    <source>
        <dbReference type="EMBL" id="MFC2949902.1"/>
    </source>
</evidence>
<dbReference type="RefSeq" id="WP_390307866.1">
    <property type="nucleotide sequence ID" value="NZ_JBHRRZ010000039.1"/>
</dbReference>
<keyword evidence="3" id="KW-1185">Reference proteome</keyword>
<dbReference type="PROSITE" id="PS51186">
    <property type="entry name" value="GNAT"/>
    <property type="match status" value="1"/>
</dbReference>
<dbReference type="PANTHER" id="PTHR13355:SF11">
    <property type="entry name" value="GLUCOSAMINE 6-PHOSPHATE N-ACETYLTRANSFERASE"/>
    <property type="match status" value="1"/>
</dbReference>
<protein>
    <submittedName>
        <fullName evidence="2">GNAT family N-acetyltransferase</fullName>
    </submittedName>
</protein>
<dbReference type="Proteomes" id="UP001595387">
    <property type="component" value="Unassembled WGS sequence"/>
</dbReference>
<proteinExistence type="predicted"/>
<dbReference type="EMBL" id="JBHRRZ010000039">
    <property type="protein sequence ID" value="MFC2949902.1"/>
    <property type="molecule type" value="Genomic_DNA"/>
</dbReference>
<gene>
    <name evidence="2" type="ORF">ACFODW_16385</name>
</gene>
<dbReference type="Pfam" id="PF13673">
    <property type="entry name" value="Acetyltransf_10"/>
    <property type="match status" value="1"/>
</dbReference>
<organism evidence="2 3">
    <name type="scientific">Virgibacillus sediminis</name>
    <dbReference type="NCBI Taxonomy" id="202260"/>
    <lineage>
        <taxon>Bacteria</taxon>
        <taxon>Bacillati</taxon>
        <taxon>Bacillota</taxon>
        <taxon>Bacilli</taxon>
        <taxon>Bacillales</taxon>
        <taxon>Bacillaceae</taxon>
        <taxon>Virgibacillus</taxon>
    </lineage>
</organism>
<evidence type="ECO:0000313" key="3">
    <source>
        <dbReference type="Proteomes" id="UP001595387"/>
    </source>
</evidence>
<name>A0ABV7A9Z3_9BACI</name>
<dbReference type="Gene3D" id="3.40.630.30">
    <property type="match status" value="1"/>
</dbReference>
<dbReference type="InterPro" id="IPR016181">
    <property type="entry name" value="Acyl_CoA_acyltransferase"/>
</dbReference>
<feature type="domain" description="N-acetyltransferase" evidence="1">
    <location>
        <begin position="1"/>
        <end position="141"/>
    </location>
</feature>
<evidence type="ECO:0000259" key="1">
    <source>
        <dbReference type="PROSITE" id="PS51186"/>
    </source>
</evidence>
<sequence length="141" mass="16112">MNIKIVETEQEKQQAFKVRTTVFIEEQKVPPEEEIDQYDETATHLIGYNEQGEPVAASRLRFVDEFGKLERICVLKEERGKSYGAELIKAMERIIAEKGARKSKLNAQTHAEGFYQHLGYRTISGEFLDAGIPHVAMIKDL</sequence>
<comment type="caution">
    <text evidence="2">The sequence shown here is derived from an EMBL/GenBank/DDBJ whole genome shotgun (WGS) entry which is preliminary data.</text>
</comment>
<dbReference type="InterPro" id="IPR039143">
    <property type="entry name" value="GNPNAT1-like"/>
</dbReference>
<dbReference type="CDD" id="cd04301">
    <property type="entry name" value="NAT_SF"/>
    <property type="match status" value="1"/>
</dbReference>